<dbReference type="EMBL" id="CP000975">
    <property type="protein sequence ID" value="ACD83519.1"/>
    <property type="molecule type" value="Genomic_DNA"/>
</dbReference>
<name>B3DW16_METI4</name>
<gene>
    <name evidence="1" type="ordered locus">Minf_1465</name>
</gene>
<accession>B3DW16</accession>
<dbReference type="HOGENOM" id="CLU_2330524_0_0_0"/>
<organism evidence="1 2">
    <name type="scientific">Methylacidiphilum infernorum (isolate V4)</name>
    <name type="common">Methylokorus infernorum (strain V4)</name>
    <dbReference type="NCBI Taxonomy" id="481448"/>
    <lineage>
        <taxon>Bacteria</taxon>
        <taxon>Pseudomonadati</taxon>
        <taxon>Verrucomicrobiota</taxon>
        <taxon>Methylacidiphilae</taxon>
        <taxon>Methylacidiphilales</taxon>
        <taxon>Methylacidiphilaceae</taxon>
        <taxon>Methylacidiphilum (ex Ratnadevi et al. 2023)</taxon>
    </lineage>
</organism>
<reference evidence="1 2" key="1">
    <citation type="journal article" date="2008" name="Biol. Direct">
        <title>Complete genome sequence of the extremely acidophilic methanotroph isolate V4, Methylacidiphilum infernorum, a representative of the bacterial phylum Verrucomicrobia.</title>
        <authorList>
            <person name="Hou S."/>
            <person name="Makarova K.S."/>
            <person name="Saw J.H."/>
            <person name="Senin P."/>
            <person name="Ly B.V."/>
            <person name="Zhou Z."/>
            <person name="Ren Y."/>
            <person name="Wang J."/>
            <person name="Galperin M.Y."/>
            <person name="Omelchenko M.V."/>
            <person name="Wolf Y.I."/>
            <person name="Yutin N."/>
            <person name="Koonin E.V."/>
            <person name="Stott M.B."/>
            <person name="Mountain B.W."/>
            <person name="Crowe M.A."/>
            <person name="Smirnova A.V."/>
            <person name="Dunfield P.F."/>
            <person name="Feng L."/>
            <person name="Wang L."/>
            <person name="Alam M."/>
        </authorList>
    </citation>
    <scope>NUCLEOTIDE SEQUENCE [LARGE SCALE GENOMIC DNA]</scope>
    <source>
        <strain evidence="2">Isolate V4</strain>
    </source>
</reference>
<protein>
    <submittedName>
        <fullName evidence="1">Uncharacterized protein</fullName>
    </submittedName>
</protein>
<evidence type="ECO:0000313" key="1">
    <source>
        <dbReference type="EMBL" id="ACD83519.1"/>
    </source>
</evidence>
<sequence length="98" mass="11773">MRLFLCFLSIYLGIRVVFLGWVFLWRLRTVLDGIKRSLSLGIGLRRQRVVGLGIKRDILGIRIQLKDTKKKINFRKEKKEKKQVFLLTHFWIHFPLYS</sequence>
<dbReference type="Proteomes" id="UP000009149">
    <property type="component" value="Chromosome"/>
</dbReference>
<dbReference type="KEGG" id="min:Minf_1465"/>
<evidence type="ECO:0000313" key="2">
    <source>
        <dbReference type="Proteomes" id="UP000009149"/>
    </source>
</evidence>
<dbReference type="AlphaFoldDB" id="B3DW16"/>
<proteinExistence type="predicted"/>